<organism evidence="3 4">
    <name type="scientific">Priestia taiwanensis</name>
    <dbReference type="NCBI Taxonomy" id="1347902"/>
    <lineage>
        <taxon>Bacteria</taxon>
        <taxon>Bacillati</taxon>
        <taxon>Bacillota</taxon>
        <taxon>Bacilli</taxon>
        <taxon>Bacillales</taxon>
        <taxon>Bacillaceae</taxon>
        <taxon>Priestia</taxon>
    </lineage>
</organism>
<reference evidence="3" key="2">
    <citation type="submission" date="2020-09" db="EMBL/GenBank/DDBJ databases">
        <authorList>
            <person name="Sun Q."/>
            <person name="Zhou Y."/>
        </authorList>
    </citation>
    <scope>NUCLEOTIDE SEQUENCE</scope>
    <source>
        <strain evidence="3">CGMCC 1.12698</strain>
    </source>
</reference>
<feature type="domain" description="LCI fold" evidence="2">
    <location>
        <begin position="57"/>
        <end position="96"/>
    </location>
</feature>
<proteinExistence type="predicted"/>
<keyword evidence="1" id="KW-0732">Signal</keyword>
<evidence type="ECO:0000313" key="4">
    <source>
        <dbReference type="Proteomes" id="UP000605259"/>
    </source>
</evidence>
<dbReference type="Pfam" id="PF12197">
    <property type="entry name" value="lci"/>
    <property type="match status" value="1"/>
</dbReference>
<sequence>MFKKLVLGVVATGIALTLGTGGVSASSVESAPKTLSCASELSWYDSGTGKYYQNKFSSSNVFANQYTDSTGITWYFKGSSKTSDCGGGYYGHYEGR</sequence>
<evidence type="ECO:0000259" key="2">
    <source>
        <dbReference type="Pfam" id="PF12197"/>
    </source>
</evidence>
<accession>A0A917AKH9</accession>
<keyword evidence="4" id="KW-1185">Reference proteome</keyword>
<feature type="chain" id="PRO_5037917932" description="LCI fold domain-containing protein" evidence="1">
    <location>
        <begin position="26"/>
        <end position="96"/>
    </location>
</feature>
<name>A0A917AKH9_9BACI</name>
<dbReference type="InterPro" id="IPR020976">
    <property type="entry name" value="Antimicrobial_lci"/>
</dbReference>
<dbReference type="RefSeq" id="WP_188386862.1">
    <property type="nucleotide sequence ID" value="NZ_BMFK01000001.1"/>
</dbReference>
<protein>
    <recommendedName>
        <fullName evidence="2">LCI fold domain-containing protein</fullName>
    </recommendedName>
</protein>
<feature type="signal peptide" evidence="1">
    <location>
        <begin position="1"/>
        <end position="25"/>
    </location>
</feature>
<reference evidence="3" key="1">
    <citation type="journal article" date="2014" name="Int. J. Syst. Evol. Microbiol.">
        <title>Complete genome sequence of Corynebacterium casei LMG S-19264T (=DSM 44701T), isolated from a smear-ripened cheese.</title>
        <authorList>
            <consortium name="US DOE Joint Genome Institute (JGI-PGF)"/>
            <person name="Walter F."/>
            <person name="Albersmeier A."/>
            <person name="Kalinowski J."/>
            <person name="Ruckert C."/>
        </authorList>
    </citation>
    <scope>NUCLEOTIDE SEQUENCE</scope>
    <source>
        <strain evidence="3">CGMCC 1.12698</strain>
    </source>
</reference>
<dbReference type="AlphaFoldDB" id="A0A917AKH9"/>
<evidence type="ECO:0000313" key="3">
    <source>
        <dbReference type="EMBL" id="GGE57553.1"/>
    </source>
</evidence>
<gene>
    <name evidence="3" type="ORF">GCM10007140_04930</name>
</gene>
<comment type="caution">
    <text evidence="3">The sequence shown here is derived from an EMBL/GenBank/DDBJ whole genome shotgun (WGS) entry which is preliminary data.</text>
</comment>
<dbReference type="Proteomes" id="UP000605259">
    <property type="component" value="Unassembled WGS sequence"/>
</dbReference>
<dbReference type="EMBL" id="BMFK01000001">
    <property type="protein sequence ID" value="GGE57553.1"/>
    <property type="molecule type" value="Genomic_DNA"/>
</dbReference>
<evidence type="ECO:0000256" key="1">
    <source>
        <dbReference type="SAM" id="SignalP"/>
    </source>
</evidence>